<comment type="caution">
    <text evidence="1">The sequence shown here is derived from an EMBL/GenBank/DDBJ whole genome shotgun (WGS) entry which is preliminary data.</text>
</comment>
<dbReference type="InParanoid" id="A0A7J8IZA7"/>
<dbReference type="Proteomes" id="UP000550707">
    <property type="component" value="Unassembled WGS sequence"/>
</dbReference>
<evidence type="ECO:0000313" key="2">
    <source>
        <dbReference type="Proteomes" id="UP000550707"/>
    </source>
</evidence>
<reference evidence="1 2" key="1">
    <citation type="journal article" date="2020" name="Nature">
        <title>Six reference-quality genomes reveal evolution of bat adaptations.</title>
        <authorList>
            <person name="Jebb D."/>
            <person name="Huang Z."/>
            <person name="Pippel M."/>
            <person name="Hughes G.M."/>
            <person name="Lavrichenko K."/>
            <person name="Devanna P."/>
            <person name="Winkler S."/>
            <person name="Jermiin L.S."/>
            <person name="Skirmuntt E.C."/>
            <person name="Katzourakis A."/>
            <person name="Burkitt-Gray L."/>
            <person name="Ray D.A."/>
            <person name="Sullivan K.A.M."/>
            <person name="Roscito J.G."/>
            <person name="Kirilenko B.M."/>
            <person name="Davalos L.M."/>
            <person name="Corthals A.P."/>
            <person name="Power M.L."/>
            <person name="Jones G."/>
            <person name="Ransome R.D."/>
            <person name="Dechmann D.K.N."/>
            <person name="Locatelli A.G."/>
            <person name="Puechmaille S.J."/>
            <person name="Fedrigo O."/>
            <person name="Jarvis E.D."/>
            <person name="Hiller M."/>
            <person name="Vernes S.C."/>
            <person name="Myers E.W."/>
            <person name="Teeling E.C."/>
        </authorList>
    </citation>
    <scope>NUCLEOTIDE SEQUENCE [LARGE SCALE GENOMIC DNA]</scope>
    <source>
        <strain evidence="1">MMolMol1</strain>
        <tissue evidence="1">Muscle</tissue>
    </source>
</reference>
<protein>
    <submittedName>
        <fullName evidence="1">Uncharacterized protein</fullName>
    </submittedName>
</protein>
<name>A0A7J8IZA7_MOLMO</name>
<dbReference type="AlphaFoldDB" id="A0A7J8IZA7"/>
<organism evidence="1 2">
    <name type="scientific">Molossus molossus</name>
    <name type="common">Pallas' mastiff bat</name>
    <name type="synonym">Vespertilio molossus</name>
    <dbReference type="NCBI Taxonomy" id="27622"/>
    <lineage>
        <taxon>Eukaryota</taxon>
        <taxon>Metazoa</taxon>
        <taxon>Chordata</taxon>
        <taxon>Craniata</taxon>
        <taxon>Vertebrata</taxon>
        <taxon>Euteleostomi</taxon>
        <taxon>Mammalia</taxon>
        <taxon>Eutheria</taxon>
        <taxon>Laurasiatheria</taxon>
        <taxon>Chiroptera</taxon>
        <taxon>Yangochiroptera</taxon>
        <taxon>Molossidae</taxon>
        <taxon>Molossus</taxon>
    </lineage>
</organism>
<proteinExistence type="predicted"/>
<evidence type="ECO:0000313" key="1">
    <source>
        <dbReference type="EMBL" id="KAF6489953.1"/>
    </source>
</evidence>
<keyword evidence="2" id="KW-1185">Reference proteome</keyword>
<dbReference type="EMBL" id="JACASF010000003">
    <property type="protein sequence ID" value="KAF6489953.1"/>
    <property type="molecule type" value="Genomic_DNA"/>
</dbReference>
<gene>
    <name evidence="1" type="ORF">HJG59_010343</name>
</gene>
<accession>A0A7J8IZA7</accession>
<sequence length="196" mass="21091">MCRTASALGGRACLPSSPSGALAASPAGWAPACGRKQLSRTVTCSSASRLRPRVEWQETRSWSSPFTPKFLPDDLFHLEVAVGATLHLQDVKCSGHGETFSLGYARNPGHCCLDPSLGSREKPPPCEVKSALCIHNVTDQHVHLDICICLRSVGVMFQLTLTLHTPLGVDPGSCSLRSGIKDSKNKTEANQRNWGQ</sequence>